<evidence type="ECO:0000259" key="5">
    <source>
        <dbReference type="PROSITE" id="PS50072"/>
    </source>
</evidence>
<dbReference type="Proteomes" id="UP000315440">
    <property type="component" value="Unassembled WGS sequence"/>
</dbReference>
<keyword evidence="7" id="KW-1185">Reference proteome</keyword>
<protein>
    <recommendedName>
        <fullName evidence="1">peptidylprolyl isomerase</fullName>
        <ecNumber evidence="1">5.2.1.8</ecNumber>
    </recommendedName>
</protein>
<dbReference type="InterPro" id="IPR002130">
    <property type="entry name" value="Cyclophilin-type_PPIase_dom"/>
</dbReference>
<proteinExistence type="predicted"/>
<dbReference type="InterPro" id="IPR044665">
    <property type="entry name" value="E_coli_cyclophilin_A-like"/>
</dbReference>
<accession>A0A5C5ZN73</accession>
<dbReference type="InterPro" id="IPR029000">
    <property type="entry name" value="Cyclophilin-like_dom_sf"/>
</dbReference>
<dbReference type="AlphaFoldDB" id="A0A5C5ZN73"/>
<dbReference type="PROSITE" id="PS50072">
    <property type="entry name" value="CSA_PPIASE_2"/>
    <property type="match status" value="1"/>
</dbReference>
<dbReference type="RefSeq" id="WP_146400352.1">
    <property type="nucleotide sequence ID" value="NZ_SJPQ01000002.1"/>
</dbReference>
<organism evidence="6 7">
    <name type="scientific">Pseudobythopirellula maris</name>
    <dbReference type="NCBI Taxonomy" id="2527991"/>
    <lineage>
        <taxon>Bacteria</taxon>
        <taxon>Pseudomonadati</taxon>
        <taxon>Planctomycetota</taxon>
        <taxon>Planctomycetia</taxon>
        <taxon>Pirellulales</taxon>
        <taxon>Lacipirellulaceae</taxon>
        <taxon>Pseudobythopirellula</taxon>
    </lineage>
</organism>
<dbReference type="Pfam" id="PF00160">
    <property type="entry name" value="Pro_isomerase"/>
    <property type="match status" value="1"/>
</dbReference>
<dbReference type="EC" id="5.2.1.8" evidence="1"/>
<evidence type="ECO:0000256" key="2">
    <source>
        <dbReference type="ARBA" id="ARBA00023110"/>
    </source>
</evidence>
<dbReference type="OrthoDB" id="270889at2"/>
<dbReference type="EMBL" id="SJPQ01000002">
    <property type="protein sequence ID" value="TWT88899.1"/>
    <property type="molecule type" value="Genomic_DNA"/>
</dbReference>
<evidence type="ECO:0000313" key="7">
    <source>
        <dbReference type="Proteomes" id="UP000315440"/>
    </source>
</evidence>
<keyword evidence="2" id="KW-0697">Rotamase</keyword>
<dbReference type="Gene3D" id="2.40.100.10">
    <property type="entry name" value="Cyclophilin-like"/>
    <property type="match status" value="1"/>
</dbReference>
<feature type="signal peptide" evidence="4">
    <location>
        <begin position="1"/>
        <end position="24"/>
    </location>
</feature>
<keyword evidence="3 6" id="KW-0413">Isomerase</keyword>
<sequence length="223" mass="23390" precursor="true">MIHRTLPQTLLVLAVALTTSAADATVVKFLTPLGRFDVELYDDEAPLTVANFLEYVEDGDFIDSIIHRSAKTADSGVNVIQGGGFYDDFTSVPTNAPVVNEFASDRSNVRGTIAMARLGGQPDSATSQWFVNTTDNLALDGIDGGFTVFGIVLDNGMDVVDAIADLGRVNAGGAFGALPVLDVMDGTASDNLVTVDVYVVPEPSVLVLSGLALVGVVARRRVA</sequence>
<feature type="chain" id="PRO_5023130971" description="peptidylprolyl isomerase" evidence="4">
    <location>
        <begin position="25"/>
        <end position="223"/>
    </location>
</feature>
<evidence type="ECO:0000256" key="3">
    <source>
        <dbReference type="ARBA" id="ARBA00023235"/>
    </source>
</evidence>
<dbReference type="Pfam" id="PF07589">
    <property type="entry name" value="PEP-CTERM"/>
    <property type="match status" value="1"/>
</dbReference>
<reference evidence="6 7" key="1">
    <citation type="submission" date="2019-02" db="EMBL/GenBank/DDBJ databases">
        <title>Deep-cultivation of Planctomycetes and their phenomic and genomic characterization uncovers novel biology.</title>
        <authorList>
            <person name="Wiegand S."/>
            <person name="Jogler M."/>
            <person name="Boedeker C."/>
            <person name="Pinto D."/>
            <person name="Vollmers J."/>
            <person name="Rivas-Marin E."/>
            <person name="Kohn T."/>
            <person name="Peeters S.H."/>
            <person name="Heuer A."/>
            <person name="Rast P."/>
            <person name="Oberbeckmann S."/>
            <person name="Bunk B."/>
            <person name="Jeske O."/>
            <person name="Meyerdierks A."/>
            <person name="Storesund J.E."/>
            <person name="Kallscheuer N."/>
            <person name="Luecker S."/>
            <person name="Lage O.M."/>
            <person name="Pohl T."/>
            <person name="Merkel B.J."/>
            <person name="Hornburger P."/>
            <person name="Mueller R.-W."/>
            <person name="Bruemmer F."/>
            <person name="Labrenz M."/>
            <person name="Spormann A.M."/>
            <person name="Op Den Camp H."/>
            <person name="Overmann J."/>
            <person name="Amann R."/>
            <person name="Jetten M.S.M."/>
            <person name="Mascher T."/>
            <person name="Medema M.H."/>
            <person name="Devos D.P."/>
            <person name="Kaster A.-K."/>
            <person name="Ovreas L."/>
            <person name="Rohde M."/>
            <person name="Galperin M.Y."/>
            <person name="Jogler C."/>
        </authorList>
    </citation>
    <scope>NUCLEOTIDE SEQUENCE [LARGE SCALE GENOMIC DNA]</scope>
    <source>
        <strain evidence="6 7">Mal64</strain>
    </source>
</reference>
<feature type="domain" description="PPIase cyclophilin-type" evidence="5">
    <location>
        <begin position="31"/>
        <end position="184"/>
    </location>
</feature>
<dbReference type="NCBIfam" id="TIGR02595">
    <property type="entry name" value="PEP_CTERM"/>
    <property type="match status" value="1"/>
</dbReference>
<comment type="caution">
    <text evidence="6">The sequence shown here is derived from an EMBL/GenBank/DDBJ whole genome shotgun (WGS) entry which is preliminary data.</text>
</comment>
<gene>
    <name evidence="6" type="primary">ppiA_2</name>
    <name evidence="6" type="ORF">Mal64_23890</name>
</gene>
<keyword evidence="4" id="KW-0732">Signal</keyword>
<evidence type="ECO:0000256" key="4">
    <source>
        <dbReference type="SAM" id="SignalP"/>
    </source>
</evidence>
<name>A0A5C5ZN73_9BACT</name>
<evidence type="ECO:0000256" key="1">
    <source>
        <dbReference type="ARBA" id="ARBA00013194"/>
    </source>
</evidence>
<dbReference type="GO" id="GO:0003755">
    <property type="term" value="F:peptidyl-prolyl cis-trans isomerase activity"/>
    <property type="evidence" value="ECO:0007669"/>
    <property type="project" value="UniProtKB-KW"/>
</dbReference>
<dbReference type="SUPFAM" id="SSF50891">
    <property type="entry name" value="Cyclophilin-like"/>
    <property type="match status" value="1"/>
</dbReference>
<dbReference type="PANTHER" id="PTHR43246">
    <property type="entry name" value="PEPTIDYL-PROLYL CIS-TRANS ISOMERASE CYP38, CHLOROPLASTIC"/>
    <property type="match status" value="1"/>
</dbReference>
<dbReference type="InterPro" id="IPR013424">
    <property type="entry name" value="Ice-binding_C"/>
</dbReference>
<evidence type="ECO:0000313" key="6">
    <source>
        <dbReference type="EMBL" id="TWT88899.1"/>
    </source>
</evidence>